<evidence type="ECO:0000256" key="1">
    <source>
        <dbReference type="ARBA" id="ARBA00004651"/>
    </source>
</evidence>
<keyword evidence="3 7" id="KW-0812">Transmembrane</keyword>
<dbReference type="Pfam" id="PF03631">
    <property type="entry name" value="Virul_fac_BrkB"/>
    <property type="match status" value="1"/>
</dbReference>
<evidence type="ECO:0000256" key="7">
    <source>
        <dbReference type="SAM" id="Phobius"/>
    </source>
</evidence>
<keyword evidence="9" id="KW-1185">Reference proteome</keyword>
<sequence>MQAVRRIIDRIKRTHVYGAWKRYGDHNGDLLAAGVAYFAFFSIFPALALAFTIFGIVLRGHPEMLTTIANSLNATLPGMVKTPTNPNGIISLSAPKASTLTITGIVGFVTLLLSGLGWISALRSGIRGIYGLGASPGNFVTAKLRDLAVLFTLGLGVAASAILTNAIGGIAKHIAGWVGLDSQSWVITVVGLVLSAVFDALLMVVLLRMLSGVPLPWADVRNGAIVGGVTLTAMKYLSGFLIARATSNPLLGAVAVAVGLLFWLNLMSRVVLLSAAWSANDSDLARIRREEAAGEQPAGAVPVVAAHDGSTGRSQDGDSARLSTASPQAGRSFRPVVPAAPSRGQDRVSLALGALVGAAGALIWSARRSGRFTVE</sequence>
<feature type="transmembrane region" description="Helical" evidence="7">
    <location>
        <begin position="102"/>
        <end position="126"/>
    </location>
</feature>
<protein>
    <submittedName>
        <fullName evidence="8">Ribonuclease BN</fullName>
    </submittedName>
</protein>
<evidence type="ECO:0000313" key="9">
    <source>
        <dbReference type="Proteomes" id="UP000019494"/>
    </source>
</evidence>
<feature type="transmembrane region" description="Helical" evidence="7">
    <location>
        <begin position="147"/>
        <end position="171"/>
    </location>
</feature>
<dbReference type="GO" id="GO:0005886">
    <property type="term" value="C:plasma membrane"/>
    <property type="evidence" value="ECO:0007669"/>
    <property type="project" value="UniProtKB-SubCell"/>
</dbReference>
<feature type="transmembrane region" description="Helical" evidence="7">
    <location>
        <begin position="222"/>
        <end position="243"/>
    </location>
</feature>
<keyword evidence="5 7" id="KW-0472">Membrane</keyword>
<comment type="subcellular location">
    <subcellularLocation>
        <location evidence="1">Cell membrane</location>
        <topology evidence="1">Multi-pass membrane protein</topology>
    </subcellularLocation>
</comment>
<evidence type="ECO:0000256" key="4">
    <source>
        <dbReference type="ARBA" id="ARBA00022989"/>
    </source>
</evidence>
<dbReference type="RefSeq" id="WP_034717665.1">
    <property type="nucleotide sequence ID" value="NZ_AWQS01000117.1"/>
</dbReference>
<dbReference type="InterPro" id="IPR017039">
    <property type="entry name" value="Virul_fac_BrkB"/>
</dbReference>
<evidence type="ECO:0000256" key="5">
    <source>
        <dbReference type="ARBA" id="ARBA00023136"/>
    </source>
</evidence>
<name>W9GJQ8_9MICO</name>
<dbReference type="Proteomes" id="UP000019494">
    <property type="component" value="Unassembled WGS sequence"/>
</dbReference>
<evidence type="ECO:0000256" key="2">
    <source>
        <dbReference type="ARBA" id="ARBA00022475"/>
    </source>
</evidence>
<comment type="caution">
    <text evidence="8">The sequence shown here is derived from an EMBL/GenBank/DDBJ whole genome shotgun (WGS) entry which is preliminary data.</text>
</comment>
<feature type="region of interest" description="Disordered" evidence="6">
    <location>
        <begin position="295"/>
        <end position="341"/>
    </location>
</feature>
<dbReference type="PANTHER" id="PTHR30213">
    <property type="entry name" value="INNER MEMBRANE PROTEIN YHJD"/>
    <property type="match status" value="1"/>
</dbReference>
<organism evidence="8 9">
    <name type="scientific">Intrasporangium chromatireducens Q5-1</name>
    <dbReference type="NCBI Taxonomy" id="584657"/>
    <lineage>
        <taxon>Bacteria</taxon>
        <taxon>Bacillati</taxon>
        <taxon>Actinomycetota</taxon>
        <taxon>Actinomycetes</taxon>
        <taxon>Micrococcales</taxon>
        <taxon>Intrasporangiaceae</taxon>
        <taxon>Intrasporangium</taxon>
    </lineage>
</organism>
<dbReference type="PANTHER" id="PTHR30213:SF1">
    <property type="entry name" value="INNER MEMBRANE PROTEIN YHJD"/>
    <property type="match status" value="1"/>
</dbReference>
<dbReference type="EMBL" id="AWQS01000117">
    <property type="protein sequence ID" value="EWT05392.1"/>
    <property type="molecule type" value="Genomic_DNA"/>
</dbReference>
<feature type="transmembrane region" description="Helical" evidence="7">
    <location>
        <begin position="183"/>
        <end position="210"/>
    </location>
</feature>
<keyword evidence="4 7" id="KW-1133">Transmembrane helix</keyword>
<accession>W9GJQ8</accession>
<evidence type="ECO:0000256" key="3">
    <source>
        <dbReference type="ARBA" id="ARBA00022692"/>
    </source>
</evidence>
<dbReference type="OrthoDB" id="5143175at2"/>
<dbReference type="AlphaFoldDB" id="W9GJQ8"/>
<evidence type="ECO:0000313" key="8">
    <source>
        <dbReference type="EMBL" id="EWT05392.1"/>
    </source>
</evidence>
<feature type="transmembrane region" description="Helical" evidence="7">
    <location>
        <begin position="30"/>
        <end position="57"/>
    </location>
</feature>
<evidence type="ECO:0000256" key="6">
    <source>
        <dbReference type="SAM" id="MobiDB-lite"/>
    </source>
</evidence>
<proteinExistence type="predicted"/>
<keyword evidence="2" id="KW-1003">Cell membrane</keyword>
<gene>
    <name evidence="8" type="ORF">N864_05015</name>
</gene>
<reference evidence="9" key="1">
    <citation type="submission" date="2013-08" db="EMBL/GenBank/DDBJ databases">
        <title>Intrasporangium oryzae NRRL B-24470.</title>
        <authorList>
            <person name="Liu H."/>
            <person name="Wang G."/>
        </authorList>
    </citation>
    <scope>NUCLEOTIDE SEQUENCE [LARGE SCALE GENOMIC DNA]</scope>
    <source>
        <strain evidence="9">Q5-1</strain>
    </source>
</reference>